<protein>
    <recommendedName>
        <fullName evidence="1">C2H2-type domain-containing protein</fullName>
    </recommendedName>
</protein>
<keyword evidence="3" id="KW-1185">Reference proteome</keyword>
<accession>A0A7D5R6F1</accession>
<dbReference type="OrthoDB" id="2920at2157"/>
<dbReference type="PROSITE" id="PS50157">
    <property type="entry name" value="ZINC_FINGER_C2H2_2"/>
    <property type="match status" value="1"/>
</dbReference>
<organism evidence="2 3">
    <name type="scientific">Nitrosopumilus cobalaminigenes</name>
    <dbReference type="NCBI Taxonomy" id="1470066"/>
    <lineage>
        <taxon>Archaea</taxon>
        <taxon>Nitrososphaerota</taxon>
        <taxon>Nitrososphaeria</taxon>
        <taxon>Nitrosopumilales</taxon>
        <taxon>Nitrosopumilaceae</taxon>
        <taxon>Nitrosopumilus</taxon>
    </lineage>
</organism>
<gene>
    <name evidence="2" type="ORF">C5F47_03815</name>
</gene>
<proteinExistence type="predicted"/>
<dbReference type="InterPro" id="IPR013087">
    <property type="entry name" value="Znf_C2H2_type"/>
</dbReference>
<dbReference type="PROSITE" id="PS00028">
    <property type="entry name" value="ZINC_FINGER_C2H2_1"/>
    <property type="match status" value="1"/>
</dbReference>
<sequence length="59" mass="6889">MPYRVLSSMGFAKTCPVCNENFSPLVTYMSHIKNNHNKESPQTFVREAGELKWRLRNDD</sequence>
<evidence type="ECO:0000313" key="2">
    <source>
        <dbReference type="EMBL" id="QLH02742.1"/>
    </source>
</evidence>
<dbReference type="GeneID" id="56059119"/>
<dbReference type="RefSeq" id="WP_179359962.1">
    <property type="nucleotide sequence ID" value="NZ_CP026993.1"/>
</dbReference>
<dbReference type="KEGG" id="ncl:C5F47_03815"/>
<dbReference type="AlphaFoldDB" id="A0A7D5R6F1"/>
<feature type="domain" description="C2H2-type" evidence="1">
    <location>
        <begin position="13"/>
        <end position="41"/>
    </location>
</feature>
<evidence type="ECO:0000313" key="3">
    <source>
        <dbReference type="Proteomes" id="UP000509771"/>
    </source>
</evidence>
<dbReference type="EMBL" id="CP026993">
    <property type="protein sequence ID" value="QLH02742.1"/>
    <property type="molecule type" value="Genomic_DNA"/>
</dbReference>
<evidence type="ECO:0000259" key="1">
    <source>
        <dbReference type="PROSITE" id="PS50157"/>
    </source>
</evidence>
<reference evidence="2 3" key="1">
    <citation type="submission" date="2018-02" db="EMBL/GenBank/DDBJ databases">
        <title>Complete genome of Nitrosopumilus cobalaminigenes HCA1.</title>
        <authorList>
            <person name="Qin W."/>
            <person name="Zheng Y."/>
            <person name="Stahl D.A."/>
        </authorList>
    </citation>
    <scope>NUCLEOTIDE SEQUENCE [LARGE SCALE GENOMIC DNA]</scope>
    <source>
        <strain evidence="2 3">HCA1</strain>
    </source>
</reference>
<name>A0A7D5R6F1_9ARCH</name>
<dbReference type="Proteomes" id="UP000509771">
    <property type="component" value="Chromosome"/>
</dbReference>